<keyword evidence="2" id="KW-1185">Reference proteome</keyword>
<evidence type="ECO:0000313" key="1">
    <source>
        <dbReference type="EMBL" id="WMV53379.1"/>
    </source>
</evidence>
<organism evidence="1 2">
    <name type="scientific">Solanum verrucosum</name>
    <dbReference type="NCBI Taxonomy" id="315347"/>
    <lineage>
        <taxon>Eukaryota</taxon>
        <taxon>Viridiplantae</taxon>
        <taxon>Streptophyta</taxon>
        <taxon>Embryophyta</taxon>
        <taxon>Tracheophyta</taxon>
        <taxon>Spermatophyta</taxon>
        <taxon>Magnoliopsida</taxon>
        <taxon>eudicotyledons</taxon>
        <taxon>Gunneridae</taxon>
        <taxon>Pentapetalae</taxon>
        <taxon>asterids</taxon>
        <taxon>lamiids</taxon>
        <taxon>Solanales</taxon>
        <taxon>Solanaceae</taxon>
        <taxon>Solanoideae</taxon>
        <taxon>Solaneae</taxon>
        <taxon>Solanum</taxon>
    </lineage>
</organism>
<protein>
    <submittedName>
        <fullName evidence="1">Uncharacterized protein</fullName>
    </submittedName>
</protein>
<evidence type="ECO:0000313" key="2">
    <source>
        <dbReference type="Proteomes" id="UP001234989"/>
    </source>
</evidence>
<dbReference type="AlphaFoldDB" id="A0AAF0UX53"/>
<name>A0AAF0UX53_SOLVR</name>
<dbReference type="EMBL" id="CP133622">
    <property type="protein sequence ID" value="WMV53379.1"/>
    <property type="molecule type" value="Genomic_DNA"/>
</dbReference>
<accession>A0AAF0UX53</accession>
<dbReference type="Proteomes" id="UP001234989">
    <property type="component" value="Chromosome 11"/>
</dbReference>
<reference evidence="1" key="1">
    <citation type="submission" date="2023-08" db="EMBL/GenBank/DDBJ databases">
        <title>A de novo genome assembly of Solanum verrucosum Schlechtendal, a Mexican diploid species geographically isolated from the other diploid A-genome species in potato relatives.</title>
        <authorList>
            <person name="Hosaka K."/>
        </authorList>
    </citation>
    <scope>NUCLEOTIDE SEQUENCE</scope>
    <source>
        <tissue evidence="1">Young leaves</tissue>
    </source>
</reference>
<gene>
    <name evidence="1" type="ORF">MTR67_046764</name>
</gene>
<proteinExistence type="predicted"/>
<sequence>MREVWGKGWNLTFRRNLNDWEVDRIAELLLKLGEFTGLTTKADGIRWKHDSDGKLSVRRLYKREVMTHSGGILGPWKQIWKGNTPTKEKCFTWLASGVLCDKKMSSKLKGKFCRVVVRVWSRVLGHFLSAQFITSSEDSGASGLLFILHLSGEGRRAQDYGHFLSAEFITSSEDSGASGLLFILHLSGEGRRAQDYDINALRGAVLASRDAISLLLGHSTMCTKLPHSRGQGRVGQQESILLYVAYPAVFALNLGGAIWNKEMVI</sequence>